<dbReference type="InterPro" id="IPR044957">
    <property type="entry name" value="Ribosomal_bL32_bact"/>
</dbReference>
<dbReference type="EMBL" id="PEYU01000010">
    <property type="protein sequence ID" value="PIS22722.1"/>
    <property type="molecule type" value="Genomic_DNA"/>
</dbReference>
<organism evidence="7 8">
    <name type="scientific">candidate division WWE3 bacterium CG08_land_8_20_14_0_20_41_10</name>
    <dbReference type="NCBI Taxonomy" id="1975085"/>
    <lineage>
        <taxon>Bacteria</taxon>
        <taxon>Katanobacteria</taxon>
    </lineage>
</organism>
<evidence type="ECO:0000256" key="3">
    <source>
        <dbReference type="ARBA" id="ARBA00023274"/>
    </source>
</evidence>
<keyword evidence="3 5" id="KW-0687">Ribonucleoprotein</keyword>
<dbReference type="InterPro" id="IPR002677">
    <property type="entry name" value="Ribosomal_bL32"/>
</dbReference>
<keyword evidence="2 5" id="KW-0689">Ribosomal protein</keyword>
<dbReference type="NCBIfam" id="TIGR01031">
    <property type="entry name" value="rpmF_bact"/>
    <property type="match status" value="1"/>
</dbReference>
<dbReference type="HAMAP" id="MF_00340">
    <property type="entry name" value="Ribosomal_bL32"/>
    <property type="match status" value="1"/>
</dbReference>
<gene>
    <name evidence="5 7" type="primary">rpmF</name>
    <name evidence="7" type="ORF">COT50_00495</name>
</gene>
<dbReference type="GO" id="GO:0015934">
    <property type="term" value="C:large ribosomal subunit"/>
    <property type="evidence" value="ECO:0007669"/>
    <property type="project" value="InterPro"/>
</dbReference>
<dbReference type="InterPro" id="IPR011332">
    <property type="entry name" value="Ribosomal_zn-bd"/>
</dbReference>
<comment type="similarity">
    <text evidence="1 5">Belongs to the bacterial ribosomal protein bL32 family.</text>
</comment>
<dbReference type="AlphaFoldDB" id="A0A2H0XCV3"/>
<dbReference type="GO" id="GO:0006412">
    <property type="term" value="P:translation"/>
    <property type="evidence" value="ECO:0007669"/>
    <property type="project" value="UniProtKB-UniRule"/>
</dbReference>
<dbReference type="Proteomes" id="UP000231252">
    <property type="component" value="Unassembled WGS sequence"/>
</dbReference>
<evidence type="ECO:0000313" key="7">
    <source>
        <dbReference type="EMBL" id="PIS22722.1"/>
    </source>
</evidence>
<evidence type="ECO:0000313" key="8">
    <source>
        <dbReference type="Proteomes" id="UP000231252"/>
    </source>
</evidence>
<dbReference type="PANTHER" id="PTHR35534:SF1">
    <property type="entry name" value="LARGE RIBOSOMAL SUBUNIT PROTEIN BL32"/>
    <property type="match status" value="1"/>
</dbReference>
<dbReference type="SUPFAM" id="SSF57829">
    <property type="entry name" value="Zn-binding ribosomal proteins"/>
    <property type="match status" value="1"/>
</dbReference>
<reference evidence="8" key="1">
    <citation type="submission" date="2017-09" db="EMBL/GenBank/DDBJ databases">
        <title>Depth-based differentiation of microbial function through sediment-hosted aquifers and enrichment of novel symbionts in the deep terrestrial subsurface.</title>
        <authorList>
            <person name="Probst A.J."/>
            <person name="Ladd B."/>
            <person name="Jarett J.K."/>
            <person name="Geller-Mcgrath D.E."/>
            <person name="Sieber C.M.K."/>
            <person name="Emerson J.B."/>
            <person name="Anantharaman K."/>
            <person name="Thomas B.C."/>
            <person name="Malmstrom R."/>
            <person name="Stieglmeier M."/>
            <person name="Klingl A."/>
            <person name="Woyke T."/>
            <person name="Ryan C.M."/>
            <person name="Banfield J.F."/>
        </authorList>
    </citation>
    <scope>NUCLEOTIDE SEQUENCE [LARGE SCALE GENOMIC DNA]</scope>
</reference>
<dbReference type="GO" id="GO:0003735">
    <property type="term" value="F:structural constituent of ribosome"/>
    <property type="evidence" value="ECO:0007669"/>
    <property type="project" value="InterPro"/>
</dbReference>
<comment type="caution">
    <text evidence="7">The sequence shown here is derived from an EMBL/GenBank/DDBJ whole genome shotgun (WGS) entry which is preliminary data.</text>
</comment>
<name>A0A2H0XCV3_UNCKA</name>
<evidence type="ECO:0000256" key="5">
    <source>
        <dbReference type="HAMAP-Rule" id="MF_00340"/>
    </source>
</evidence>
<dbReference type="Pfam" id="PF01783">
    <property type="entry name" value="Ribosomal_L32p"/>
    <property type="match status" value="1"/>
</dbReference>
<evidence type="ECO:0000256" key="4">
    <source>
        <dbReference type="ARBA" id="ARBA00035178"/>
    </source>
</evidence>
<sequence length="49" mass="5629">MQVPKRKTSKSQVRIKRNSHYKRPAINTVKCKACGSAKLPHHVCPKCKR</sequence>
<accession>A0A2H0XCV3</accession>
<dbReference type="PANTHER" id="PTHR35534">
    <property type="entry name" value="50S RIBOSOMAL PROTEIN L32"/>
    <property type="match status" value="1"/>
</dbReference>
<proteinExistence type="inferred from homology"/>
<evidence type="ECO:0000256" key="6">
    <source>
        <dbReference type="SAM" id="MobiDB-lite"/>
    </source>
</evidence>
<protein>
    <recommendedName>
        <fullName evidence="4 5">Large ribosomal subunit protein bL32</fullName>
    </recommendedName>
</protein>
<evidence type="ECO:0000256" key="1">
    <source>
        <dbReference type="ARBA" id="ARBA00008560"/>
    </source>
</evidence>
<evidence type="ECO:0000256" key="2">
    <source>
        <dbReference type="ARBA" id="ARBA00022980"/>
    </source>
</evidence>
<feature type="region of interest" description="Disordered" evidence="6">
    <location>
        <begin position="1"/>
        <end position="21"/>
    </location>
</feature>